<sequence>SNPSNNNTGPSHQDPPCELSSPPTASYQKPNPSRQLSTSFIHKKMALRRLLPNFSRQNLNKTPTVLDHRRHSAIQGTVTTKWTPRPSRLNPLVGPSPQICTSLIDGPFLVPGCDLYGVPYAQQNSTTGDDDGKQRPLTAAITPRYDAPNPRASSMNLITATATEETTAVLAATPWPYRLPLGLRPVPGTRFAQQFGSQDKVRLGTVERELRKVAWWQYVLYGVPEEKSTIAEARDVSEGEVVLTGTVESEAIEVKKMEK</sequence>
<keyword evidence="3" id="KW-1185">Reference proteome</keyword>
<feature type="compositionally biased region" description="Polar residues" evidence="1">
    <location>
        <begin position="21"/>
        <end position="35"/>
    </location>
</feature>
<dbReference type="RefSeq" id="XP_033390676.1">
    <property type="nucleotide sequence ID" value="XM_033532691.1"/>
</dbReference>
<feature type="non-terminal residue" evidence="2">
    <location>
        <position position="1"/>
    </location>
</feature>
<gene>
    <name evidence="2" type="ORF">BU24DRAFT_471504</name>
</gene>
<dbReference type="Proteomes" id="UP000799778">
    <property type="component" value="Unassembled WGS sequence"/>
</dbReference>
<dbReference type="EMBL" id="ML978066">
    <property type="protein sequence ID" value="KAF2022337.1"/>
    <property type="molecule type" value="Genomic_DNA"/>
</dbReference>
<dbReference type="GeneID" id="54290088"/>
<reference evidence="2" key="1">
    <citation type="journal article" date="2020" name="Stud. Mycol.">
        <title>101 Dothideomycetes genomes: a test case for predicting lifestyles and emergence of pathogens.</title>
        <authorList>
            <person name="Haridas S."/>
            <person name="Albert R."/>
            <person name="Binder M."/>
            <person name="Bloem J."/>
            <person name="Labutti K."/>
            <person name="Salamov A."/>
            <person name="Andreopoulos B."/>
            <person name="Baker S."/>
            <person name="Barry K."/>
            <person name="Bills G."/>
            <person name="Bluhm B."/>
            <person name="Cannon C."/>
            <person name="Castanera R."/>
            <person name="Culley D."/>
            <person name="Daum C."/>
            <person name="Ezra D."/>
            <person name="Gonzalez J."/>
            <person name="Henrissat B."/>
            <person name="Kuo A."/>
            <person name="Liang C."/>
            <person name="Lipzen A."/>
            <person name="Lutzoni F."/>
            <person name="Magnuson J."/>
            <person name="Mondo S."/>
            <person name="Nolan M."/>
            <person name="Ohm R."/>
            <person name="Pangilinan J."/>
            <person name="Park H.-J."/>
            <person name="Ramirez L."/>
            <person name="Alfaro M."/>
            <person name="Sun H."/>
            <person name="Tritt A."/>
            <person name="Yoshinaga Y."/>
            <person name="Zwiers L.-H."/>
            <person name="Turgeon B."/>
            <person name="Goodwin S."/>
            <person name="Spatafora J."/>
            <person name="Crous P."/>
            <person name="Grigoriev I."/>
        </authorList>
    </citation>
    <scope>NUCLEOTIDE SEQUENCE</scope>
    <source>
        <strain evidence="2">CBS 175.79</strain>
    </source>
</reference>
<dbReference type="AlphaFoldDB" id="A0A6A5YBC8"/>
<organism evidence="2 3">
    <name type="scientific">Aaosphaeria arxii CBS 175.79</name>
    <dbReference type="NCBI Taxonomy" id="1450172"/>
    <lineage>
        <taxon>Eukaryota</taxon>
        <taxon>Fungi</taxon>
        <taxon>Dikarya</taxon>
        <taxon>Ascomycota</taxon>
        <taxon>Pezizomycotina</taxon>
        <taxon>Dothideomycetes</taxon>
        <taxon>Pleosporomycetidae</taxon>
        <taxon>Pleosporales</taxon>
        <taxon>Pleosporales incertae sedis</taxon>
        <taxon>Aaosphaeria</taxon>
    </lineage>
</organism>
<evidence type="ECO:0000313" key="2">
    <source>
        <dbReference type="EMBL" id="KAF2022337.1"/>
    </source>
</evidence>
<proteinExistence type="predicted"/>
<accession>A0A6A5YBC8</accession>
<evidence type="ECO:0000313" key="3">
    <source>
        <dbReference type="Proteomes" id="UP000799778"/>
    </source>
</evidence>
<feature type="region of interest" description="Disordered" evidence="1">
    <location>
        <begin position="1"/>
        <end position="35"/>
    </location>
</feature>
<protein>
    <submittedName>
        <fullName evidence="2">Uncharacterized protein</fullName>
    </submittedName>
</protein>
<feature type="compositionally biased region" description="Polar residues" evidence="1">
    <location>
        <begin position="1"/>
        <end position="11"/>
    </location>
</feature>
<name>A0A6A5YBC8_9PLEO</name>
<evidence type="ECO:0000256" key="1">
    <source>
        <dbReference type="SAM" id="MobiDB-lite"/>
    </source>
</evidence>